<dbReference type="GeneID" id="139353193"/>
<evidence type="ECO:0000313" key="2">
    <source>
        <dbReference type="Proteomes" id="UP001652628"/>
    </source>
</evidence>
<keyword evidence="2" id="KW-1185">Reference proteome</keyword>
<feature type="region of interest" description="Disordered" evidence="1">
    <location>
        <begin position="61"/>
        <end position="93"/>
    </location>
</feature>
<sequence length="152" mass="17523">MAKYFKKDIDFNVDLKRESTDGRTYGFMKTLRSDTPIPMAHKKIGSSTLLNRLRTWHEVDFNNDESESESTGEQGSLASVESPDGRTNSLTPFEMKRKMFDSAEFTITRGQKLSDNIHPTHSGLKVNIKDMEIDYMEDLEAYCRKMNIKLDK</sequence>
<name>A0ABM4TS40_DROSZ</name>
<protein>
    <submittedName>
        <fullName evidence="3">Uncharacterized protein</fullName>
    </submittedName>
</protein>
<organism evidence="2 3">
    <name type="scientific">Drosophila suzukii</name>
    <name type="common">Spotted-wing drosophila fruit fly</name>
    <dbReference type="NCBI Taxonomy" id="28584"/>
    <lineage>
        <taxon>Eukaryota</taxon>
        <taxon>Metazoa</taxon>
        <taxon>Ecdysozoa</taxon>
        <taxon>Arthropoda</taxon>
        <taxon>Hexapoda</taxon>
        <taxon>Insecta</taxon>
        <taxon>Pterygota</taxon>
        <taxon>Neoptera</taxon>
        <taxon>Endopterygota</taxon>
        <taxon>Diptera</taxon>
        <taxon>Brachycera</taxon>
        <taxon>Muscomorpha</taxon>
        <taxon>Ephydroidea</taxon>
        <taxon>Drosophilidae</taxon>
        <taxon>Drosophila</taxon>
        <taxon>Sophophora</taxon>
    </lineage>
</organism>
<evidence type="ECO:0000313" key="3">
    <source>
        <dbReference type="RefSeq" id="XP_070852789.1"/>
    </source>
</evidence>
<dbReference type="RefSeq" id="XP_070852789.1">
    <property type="nucleotide sequence ID" value="XM_070996688.1"/>
</dbReference>
<reference evidence="3" key="1">
    <citation type="submission" date="2025-08" db="UniProtKB">
        <authorList>
            <consortium name="RefSeq"/>
        </authorList>
    </citation>
    <scope>IDENTIFICATION</scope>
</reference>
<evidence type="ECO:0000256" key="1">
    <source>
        <dbReference type="SAM" id="MobiDB-lite"/>
    </source>
</evidence>
<proteinExistence type="predicted"/>
<gene>
    <name evidence="3" type="primary">LOC139353193</name>
</gene>
<accession>A0ABM4TS40</accession>
<dbReference type="Proteomes" id="UP001652628">
    <property type="component" value="Chromosome 3"/>
</dbReference>
<feature type="compositionally biased region" description="Acidic residues" evidence="1">
    <location>
        <begin position="61"/>
        <end position="70"/>
    </location>
</feature>